<dbReference type="EMBL" id="NJHN03000027">
    <property type="protein sequence ID" value="KAH9424721.1"/>
    <property type="molecule type" value="Genomic_DNA"/>
</dbReference>
<gene>
    <name evidence="1" type="ORF">DERP_013951</name>
</gene>
<organism evidence="1 2">
    <name type="scientific">Dermatophagoides pteronyssinus</name>
    <name type="common">European house dust mite</name>
    <dbReference type="NCBI Taxonomy" id="6956"/>
    <lineage>
        <taxon>Eukaryota</taxon>
        <taxon>Metazoa</taxon>
        <taxon>Ecdysozoa</taxon>
        <taxon>Arthropoda</taxon>
        <taxon>Chelicerata</taxon>
        <taxon>Arachnida</taxon>
        <taxon>Acari</taxon>
        <taxon>Acariformes</taxon>
        <taxon>Sarcoptiformes</taxon>
        <taxon>Astigmata</taxon>
        <taxon>Psoroptidia</taxon>
        <taxon>Analgoidea</taxon>
        <taxon>Pyroglyphidae</taxon>
        <taxon>Dermatophagoidinae</taxon>
        <taxon>Dermatophagoides</taxon>
    </lineage>
</organism>
<keyword evidence="2" id="KW-1185">Reference proteome</keyword>
<dbReference type="Proteomes" id="UP000887458">
    <property type="component" value="Unassembled WGS sequence"/>
</dbReference>
<name>A0ABQ8JR08_DERPT</name>
<reference evidence="1 2" key="1">
    <citation type="journal article" date="2018" name="J. Allergy Clin. Immunol.">
        <title>High-quality assembly of Dermatophagoides pteronyssinus genome and transcriptome reveals a wide range of novel allergens.</title>
        <authorList>
            <person name="Liu X.Y."/>
            <person name="Yang K.Y."/>
            <person name="Wang M.Q."/>
            <person name="Kwok J.S."/>
            <person name="Zeng X."/>
            <person name="Yang Z."/>
            <person name="Xiao X.J."/>
            <person name="Lau C.P."/>
            <person name="Li Y."/>
            <person name="Huang Z.M."/>
            <person name="Ba J.G."/>
            <person name="Yim A.K."/>
            <person name="Ouyang C.Y."/>
            <person name="Ngai S.M."/>
            <person name="Chan T.F."/>
            <person name="Leung E.L."/>
            <person name="Liu L."/>
            <person name="Liu Z.G."/>
            <person name="Tsui S.K."/>
        </authorList>
    </citation>
    <scope>NUCLEOTIDE SEQUENCE [LARGE SCALE GENOMIC DNA]</scope>
    <source>
        <strain evidence="1">Derp</strain>
    </source>
</reference>
<protein>
    <submittedName>
        <fullName evidence="1">Uncharacterized protein</fullName>
    </submittedName>
</protein>
<sequence>MEQVMITWNTSHMLRRRNQMIETAFNAKLSLVQVGGKLLGFPGRKTQQHRAIRFPEGEPNW</sequence>
<accession>A0ABQ8JR08</accession>
<reference evidence="1 2" key="2">
    <citation type="journal article" date="2022" name="Mol. Biol. Evol.">
        <title>Comparative Genomics Reveals Insights into the Divergent Evolution of Astigmatic Mites and Household Pest Adaptations.</title>
        <authorList>
            <person name="Xiong Q."/>
            <person name="Wan A.T."/>
            <person name="Liu X."/>
            <person name="Fung C.S."/>
            <person name="Xiao X."/>
            <person name="Malainual N."/>
            <person name="Hou J."/>
            <person name="Wang L."/>
            <person name="Wang M."/>
            <person name="Yang K.Y."/>
            <person name="Cui Y."/>
            <person name="Leung E.L."/>
            <person name="Nong W."/>
            <person name="Shin S.K."/>
            <person name="Au S.W."/>
            <person name="Jeong K.Y."/>
            <person name="Chew F.T."/>
            <person name="Hui J.H."/>
            <person name="Leung T.F."/>
            <person name="Tungtrongchitr A."/>
            <person name="Zhong N."/>
            <person name="Liu Z."/>
            <person name="Tsui S.K."/>
        </authorList>
    </citation>
    <scope>NUCLEOTIDE SEQUENCE [LARGE SCALE GENOMIC DNA]</scope>
    <source>
        <strain evidence="1">Derp</strain>
    </source>
</reference>
<evidence type="ECO:0000313" key="1">
    <source>
        <dbReference type="EMBL" id="KAH9424721.1"/>
    </source>
</evidence>
<proteinExistence type="predicted"/>
<comment type="caution">
    <text evidence="1">The sequence shown here is derived from an EMBL/GenBank/DDBJ whole genome shotgun (WGS) entry which is preliminary data.</text>
</comment>
<evidence type="ECO:0000313" key="2">
    <source>
        <dbReference type="Proteomes" id="UP000887458"/>
    </source>
</evidence>